<dbReference type="InterPro" id="IPR005805">
    <property type="entry name" value="Rieske_Fe-S_prot_C"/>
</dbReference>
<protein>
    <submittedName>
        <fullName evidence="7">Unannotated protein</fullName>
    </submittedName>
</protein>
<dbReference type="SUPFAM" id="SSF50022">
    <property type="entry name" value="ISP domain"/>
    <property type="match status" value="1"/>
</dbReference>
<dbReference type="PRINTS" id="PR00162">
    <property type="entry name" value="RIESKE"/>
</dbReference>
<keyword evidence="1" id="KW-0001">2Fe-2S</keyword>
<sequence length="141" mass="14503">MISRRGVLASAVGVTAVAALTACSPEVTNLSSTPTPTEPATATPVAVCKTSDIPVGSGKKFDVDGVQILITQPRADEFRGFSAICTHAGYVMNNVANSEIKCDNHGARYSAEDGSVLSGPAPRALGKVNVIVEGDQILVSF</sequence>
<proteinExistence type="predicted"/>
<evidence type="ECO:0000256" key="1">
    <source>
        <dbReference type="ARBA" id="ARBA00022714"/>
    </source>
</evidence>
<keyword evidence="4" id="KW-0411">Iron-sulfur</keyword>
<feature type="domain" description="Rieske" evidence="6">
    <location>
        <begin position="45"/>
        <end position="139"/>
    </location>
</feature>
<evidence type="ECO:0000256" key="2">
    <source>
        <dbReference type="ARBA" id="ARBA00022723"/>
    </source>
</evidence>
<dbReference type="InterPro" id="IPR036922">
    <property type="entry name" value="Rieske_2Fe-2S_sf"/>
</dbReference>
<gene>
    <name evidence="7" type="ORF">UFOPK2032_00068</name>
</gene>
<evidence type="ECO:0000259" key="6">
    <source>
        <dbReference type="PROSITE" id="PS51296"/>
    </source>
</evidence>
<dbReference type="PROSITE" id="PS51318">
    <property type="entry name" value="TAT"/>
    <property type="match status" value="1"/>
</dbReference>
<reference evidence="7" key="1">
    <citation type="submission" date="2020-05" db="EMBL/GenBank/DDBJ databases">
        <authorList>
            <person name="Chiriac C."/>
            <person name="Salcher M."/>
            <person name="Ghai R."/>
            <person name="Kavagutti S V."/>
        </authorList>
    </citation>
    <scope>NUCLEOTIDE SEQUENCE</scope>
</reference>
<keyword evidence="3" id="KW-0408">Iron</keyword>
<evidence type="ECO:0000256" key="5">
    <source>
        <dbReference type="ARBA" id="ARBA00023157"/>
    </source>
</evidence>
<dbReference type="EMBL" id="CAEZVM010000002">
    <property type="protein sequence ID" value="CAB4623887.1"/>
    <property type="molecule type" value="Genomic_DNA"/>
</dbReference>
<dbReference type="CDD" id="cd03467">
    <property type="entry name" value="Rieske"/>
    <property type="match status" value="1"/>
</dbReference>
<dbReference type="AlphaFoldDB" id="A0A6J6IHE7"/>
<evidence type="ECO:0000256" key="4">
    <source>
        <dbReference type="ARBA" id="ARBA00023014"/>
    </source>
</evidence>
<dbReference type="GO" id="GO:0016020">
    <property type="term" value="C:membrane"/>
    <property type="evidence" value="ECO:0007669"/>
    <property type="project" value="InterPro"/>
</dbReference>
<dbReference type="GO" id="GO:0051537">
    <property type="term" value="F:2 iron, 2 sulfur cluster binding"/>
    <property type="evidence" value="ECO:0007669"/>
    <property type="project" value="UniProtKB-KW"/>
</dbReference>
<accession>A0A6J6IHE7</accession>
<organism evidence="7">
    <name type="scientific">freshwater metagenome</name>
    <dbReference type="NCBI Taxonomy" id="449393"/>
    <lineage>
        <taxon>unclassified sequences</taxon>
        <taxon>metagenomes</taxon>
        <taxon>ecological metagenomes</taxon>
    </lineage>
</organism>
<name>A0A6J6IHE7_9ZZZZ</name>
<dbReference type="Gene3D" id="2.102.10.10">
    <property type="entry name" value="Rieske [2Fe-2S] iron-sulphur domain"/>
    <property type="match status" value="1"/>
</dbReference>
<dbReference type="Pfam" id="PF00355">
    <property type="entry name" value="Rieske"/>
    <property type="match status" value="1"/>
</dbReference>
<keyword evidence="2" id="KW-0479">Metal-binding</keyword>
<dbReference type="PROSITE" id="PS51257">
    <property type="entry name" value="PROKAR_LIPOPROTEIN"/>
    <property type="match status" value="1"/>
</dbReference>
<dbReference type="PROSITE" id="PS51296">
    <property type="entry name" value="RIESKE"/>
    <property type="match status" value="1"/>
</dbReference>
<evidence type="ECO:0000313" key="7">
    <source>
        <dbReference type="EMBL" id="CAB4623887.1"/>
    </source>
</evidence>
<dbReference type="InterPro" id="IPR006311">
    <property type="entry name" value="TAT_signal"/>
</dbReference>
<dbReference type="GO" id="GO:0046872">
    <property type="term" value="F:metal ion binding"/>
    <property type="evidence" value="ECO:0007669"/>
    <property type="project" value="UniProtKB-KW"/>
</dbReference>
<dbReference type="InterPro" id="IPR017941">
    <property type="entry name" value="Rieske_2Fe-2S"/>
</dbReference>
<keyword evidence="5" id="KW-1015">Disulfide bond</keyword>
<evidence type="ECO:0000256" key="3">
    <source>
        <dbReference type="ARBA" id="ARBA00023004"/>
    </source>
</evidence>